<protein>
    <submittedName>
        <fullName evidence="6">Metallophosphoesterase</fullName>
    </submittedName>
</protein>
<sequence length="300" mass="32843">MTSLRILHLTDTHLFGDDSRHYDRVDTREHLTRALGHVGHLRFDLVVCSGDVSEDGTAESYRWLRETLGTWARERGARVVYAMGNHDRRETFREVLGGGQPDAREQVMAGTDEARPVASTATVDGWRTIVLDSSIPQRGYGSIEPEQLEFLRSQLATPAPNGTVLVIHHPPIDAQTELLQALALDADDTHALLDVMRGSDVRVVLSGHYHLPLVETVAGVPVVVAPGVANIARSFDDPREESAIDGFGGAVVDIRGERVRVAPFVERMSDDTEVFRFPADIVARIIDAAGQPSTRADSVS</sequence>
<evidence type="ECO:0000259" key="5">
    <source>
        <dbReference type="Pfam" id="PF00149"/>
    </source>
</evidence>
<dbReference type="RefSeq" id="WP_179409097.1">
    <property type="nucleotide sequence ID" value="NZ_JAEMWU010000001.1"/>
</dbReference>
<dbReference type="Pfam" id="PF00149">
    <property type="entry name" value="Metallophos"/>
    <property type="match status" value="1"/>
</dbReference>
<proteinExistence type="inferred from homology"/>
<reference evidence="6" key="1">
    <citation type="submission" date="2020-12" db="EMBL/GenBank/DDBJ databases">
        <title>PHA producing bacteria isolated from mangrove.</title>
        <authorList>
            <person name="Zheng W."/>
            <person name="Yu S."/>
            <person name="Huang Y."/>
        </authorList>
    </citation>
    <scope>NUCLEOTIDE SEQUENCE</scope>
    <source>
        <strain evidence="6">GN8-5</strain>
    </source>
</reference>
<dbReference type="GO" id="GO:0016787">
    <property type="term" value="F:hydrolase activity"/>
    <property type="evidence" value="ECO:0007669"/>
    <property type="project" value="UniProtKB-KW"/>
</dbReference>
<evidence type="ECO:0000313" key="6">
    <source>
        <dbReference type="EMBL" id="MBN8205223.1"/>
    </source>
</evidence>
<dbReference type="AlphaFoldDB" id="A0A939IV20"/>
<gene>
    <name evidence="6" type="ORF">JF543_04540</name>
</gene>
<dbReference type="PANTHER" id="PTHR42988:SF2">
    <property type="entry name" value="CYCLIC NUCLEOTIDE PHOSPHODIESTERASE CBUA0032-RELATED"/>
    <property type="match status" value="1"/>
</dbReference>
<name>A0A939IV20_9MICO</name>
<dbReference type="Proteomes" id="UP000664385">
    <property type="component" value="Unassembled WGS sequence"/>
</dbReference>
<accession>A0A939IV20</accession>
<evidence type="ECO:0000256" key="3">
    <source>
        <dbReference type="ARBA" id="ARBA00023004"/>
    </source>
</evidence>
<comment type="caution">
    <text evidence="6">The sequence shown here is derived from an EMBL/GenBank/DDBJ whole genome shotgun (WGS) entry which is preliminary data.</text>
</comment>
<dbReference type="Gene3D" id="3.60.21.10">
    <property type="match status" value="1"/>
</dbReference>
<keyword evidence="2" id="KW-0378">Hydrolase</keyword>
<dbReference type="SUPFAM" id="SSF56300">
    <property type="entry name" value="Metallo-dependent phosphatases"/>
    <property type="match status" value="1"/>
</dbReference>
<organism evidence="6 7">
    <name type="scientific">Microbacterium esteraromaticum</name>
    <dbReference type="NCBI Taxonomy" id="57043"/>
    <lineage>
        <taxon>Bacteria</taxon>
        <taxon>Bacillati</taxon>
        <taxon>Actinomycetota</taxon>
        <taxon>Actinomycetes</taxon>
        <taxon>Micrococcales</taxon>
        <taxon>Microbacteriaceae</taxon>
        <taxon>Microbacterium</taxon>
    </lineage>
</organism>
<keyword evidence="1" id="KW-0479">Metal-binding</keyword>
<dbReference type="PANTHER" id="PTHR42988">
    <property type="entry name" value="PHOSPHOHYDROLASE"/>
    <property type="match status" value="1"/>
</dbReference>
<dbReference type="InterPro" id="IPR050884">
    <property type="entry name" value="CNP_phosphodiesterase-III"/>
</dbReference>
<evidence type="ECO:0000256" key="4">
    <source>
        <dbReference type="ARBA" id="ARBA00025742"/>
    </source>
</evidence>
<comment type="similarity">
    <text evidence="4">Belongs to the cyclic nucleotide phosphodiesterase class-III family.</text>
</comment>
<dbReference type="EMBL" id="JAEMWU010000001">
    <property type="protein sequence ID" value="MBN8205223.1"/>
    <property type="molecule type" value="Genomic_DNA"/>
</dbReference>
<evidence type="ECO:0000313" key="7">
    <source>
        <dbReference type="Proteomes" id="UP000664385"/>
    </source>
</evidence>
<dbReference type="GO" id="GO:0046872">
    <property type="term" value="F:metal ion binding"/>
    <property type="evidence" value="ECO:0007669"/>
    <property type="project" value="UniProtKB-KW"/>
</dbReference>
<evidence type="ECO:0000256" key="1">
    <source>
        <dbReference type="ARBA" id="ARBA00022723"/>
    </source>
</evidence>
<evidence type="ECO:0000256" key="2">
    <source>
        <dbReference type="ARBA" id="ARBA00022801"/>
    </source>
</evidence>
<keyword evidence="3" id="KW-0408">Iron</keyword>
<dbReference type="InterPro" id="IPR004843">
    <property type="entry name" value="Calcineurin-like_PHP"/>
</dbReference>
<feature type="domain" description="Calcineurin-like phosphoesterase" evidence="5">
    <location>
        <begin position="4"/>
        <end position="211"/>
    </location>
</feature>
<dbReference type="InterPro" id="IPR029052">
    <property type="entry name" value="Metallo-depent_PP-like"/>
</dbReference>